<dbReference type="Pfam" id="PF00139">
    <property type="entry name" value="Lectin_legB"/>
    <property type="match status" value="1"/>
</dbReference>
<reference evidence="4" key="1">
    <citation type="journal article" date="2022" name="Int. J. Mol. Sci.">
        <title>Draft Genome of Tanacetum Coccineum: Genomic Comparison of Closely Related Tanacetum-Family Plants.</title>
        <authorList>
            <person name="Yamashiro T."/>
            <person name="Shiraishi A."/>
            <person name="Nakayama K."/>
            <person name="Satake H."/>
        </authorList>
    </citation>
    <scope>NUCLEOTIDE SEQUENCE</scope>
</reference>
<dbReference type="InterPro" id="IPR013320">
    <property type="entry name" value="ConA-like_dom_sf"/>
</dbReference>
<evidence type="ECO:0000313" key="5">
    <source>
        <dbReference type="Proteomes" id="UP001151760"/>
    </source>
</evidence>
<dbReference type="PANTHER" id="PTHR32401">
    <property type="entry name" value="CONCANAVALIN A-LIKE LECTIN FAMILY PROTEIN"/>
    <property type="match status" value="1"/>
</dbReference>
<evidence type="ECO:0000256" key="2">
    <source>
        <dbReference type="ARBA" id="ARBA00022734"/>
    </source>
</evidence>
<comment type="caution">
    <text evidence="4">The sequence shown here is derived from an EMBL/GenBank/DDBJ whole genome shotgun (WGS) entry which is preliminary data.</text>
</comment>
<dbReference type="InterPro" id="IPR050258">
    <property type="entry name" value="Leguminous_Lectin"/>
</dbReference>
<proteinExistence type="inferred from homology"/>
<evidence type="ECO:0000259" key="3">
    <source>
        <dbReference type="Pfam" id="PF00139"/>
    </source>
</evidence>
<evidence type="ECO:0000256" key="1">
    <source>
        <dbReference type="ARBA" id="ARBA00007606"/>
    </source>
</evidence>
<name>A0ABQ5EVS5_9ASTR</name>
<keyword evidence="2" id="KW-0430">Lectin</keyword>
<dbReference type="InterPro" id="IPR001220">
    <property type="entry name" value="Legume_lectin_dom"/>
</dbReference>
<organism evidence="4 5">
    <name type="scientific">Tanacetum coccineum</name>
    <dbReference type="NCBI Taxonomy" id="301880"/>
    <lineage>
        <taxon>Eukaryota</taxon>
        <taxon>Viridiplantae</taxon>
        <taxon>Streptophyta</taxon>
        <taxon>Embryophyta</taxon>
        <taxon>Tracheophyta</taxon>
        <taxon>Spermatophyta</taxon>
        <taxon>Magnoliopsida</taxon>
        <taxon>eudicotyledons</taxon>
        <taxon>Gunneridae</taxon>
        <taxon>Pentapetalae</taxon>
        <taxon>asterids</taxon>
        <taxon>campanulids</taxon>
        <taxon>Asterales</taxon>
        <taxon>Asteraceae</taxon>
        <taxon>Asteroideae</taxon>
        <taxon>Anthemideae</taxon>
        <taxon>Anthemidinae</taxon>
        <taxon>Tanacetum</taxon>
    </lineage>
</organism>
<protein>
    <submittedName>
        <fullName evidence="4">L-type lectin-domain containing receptor kinase VIII.2-like protein</fullName>
    </submittedName>
</protein>
<accession>A0ABQ5EVS5</accession>
<dbReference type="SUPFAM" id="SSF49899">
    <property type="entry name" value="Concanavalin A-like lectins/glucanases"/>
    <property type="match status" value="1"/>
</dbReference>
<comment type="similarity">
    <text evidence="1">Belongs to the leguminous lectin family.</text>
</comment>
<sequence length="348" mass="39785">MKKNKDGSDELDNVMTDDGEVFSGTFLAVFRKFKEKKKEEESMAYAQEYSLAALYLFAPGKDLFNFAQNLSLITLYGDAKLINNGTSSLQLTSSTKIAFGNVIYKKPFNIYGGTLKKLVYFSTYFTFHLSYGNTLTFSMFPASNGSFRVIGRKKFSLLSVEFEEHVRGFMSVKVVRNMSSINLVVNATSSSVKMHTWIDYEAGSKRLEVRVNNFGKNHPWIRCFFVGLSSLNRNYSHRCEVDSWRFKVSIEPDWMHSQPLDLTVLKQGHEVKVVVWKESDCIVKILVALILRIRCGALGTFIGMFICTVLSNRKRWLIVLEEFAVKSLQEYENKKLKIVLDEASSNKK</sequence>
<evidence type="ECO:0000313" key="4">
    <source>
        <dbReference type="EMBL" id="GJT55040.1"/>
    </source>
</evidence>
<dbReference type="Proteomes" id="UP001151760">
    <property type="component" value="Unassembled WGS sequence"/>
</dbReference>
<feature type="domain" description="Legume lectin" evidence="3">
    <location>
        <begin position="66"/>
        <end position="258"/>
    </location>
</feature>
<keyword evidence="5" id="KW-1185">Reference proteome</keyword>
<dbReference type="PANTHER" id="PTHR32401:SF16">
    <property type="entry name" value="CONCANAVALIN A-LIKE LECTIN FAMILY PROTEIN"/>
    <property type="match status" value="1"/>
</dbReference>
<dbReference type="Gene3D" id="2.60.120.200">
    <property type="match status" value="1"/>
</dbReference>
<dbReference type="EMBL" id="BQNB010016724">
    <property type="protein sequence ID" value="GJT55040.1"/>
    <property type="molecule type" value="Genomic_DNA"/>
</dbReference>
<gene>
    <name evidence="4" type="ORF">Tco_0990094</name>
</gene>
<reference evidence="4" key="2">
    <citation type="submission" date="2022-01" db="EMBL/GenBank/DDBJ databases">
        <authorList>
            <person name="Yamashiro T."/>
            <person name="Shiraishi A."/>
            <person name="Satake H."/>
            <person name="Nakayama K."/>
        </authorList>
    </citation>
    <scope>NUCLEOTIDE SEQUENCE</scope>
</reference>